<keyword evidence="2" id="KW-1185">Reference proteome</keyword>
<evidence type="ECO:0000313" key="1">
    <source>
        <dbReference type="EMBL" id="TGX44218.1"/>
    </source>
</evidence>
<proteinExistence type="predicted"/>
<gene>
    <name evidence="1" type="ORF">E5A74_05260</name>
</gene>
<sequence length="339" mass="37147">MASPNALFATLRPGDAPPWLAALLGSARRSSPNGDYFEWDDKQLWLAANGDVANGDVAKAVCTASFPPDIAIEGLHIGMPIAAARGALPELHSPGAVNANLLHGWMPAGRPWGLLLEELEGKIRSISMLVRGALDRRLEEVVRERSDAARIWDAPPAADRWTMIDDPDALLEVWLGSQTTRAPWSNTPAGIYAAYAAWLKAATPDQWHSAARFHNWSYSLGPLFFISRHPACELATALHILYAADLRWVARFGFNPAAVPTHSHATLRLITGICDRIRRDCYARSLAFDPARDFGRNAPRIDLGPGFPAQLEGREPRPVPFDDGYPIAVWEAVGVVYTH</sequence>
<dbReference type="AlphaFoldDB" id="A0A4S1WLP9"/>
<protein>
    <submittedName>
        <fullName evidence="1">DUF4274 domain-containing protein</fullName>
    </submittedName>
</protein>
<comment type="caution">
    <text evidence="1">The sequence shown here is derived from an EMBL/GenBank/DDBJ whole genome shotgun (WGS) entry which is preliminary data.</text>
</comment>
<dbReference type="RefSeq" id="WP_135983234.1">
    <property type="nucleotide sequence ID" value="NZ_JAASQM010000002.1"/>
</dbReference>
<name>A0A4S1WLP9_9SPHN</name>
<dbReference type="OrthoDB" id="7431744at2"/>
<accession>A0A4S1WLP9</accession>
<reference evidence="1 2" key="1">
    <citation type="submission" date="2019-04" db="EMBL/GenBank/DDBJ databases">
        <title>Sphingomonas psychrotolerans sp. nov., isolated from soil in the Tianshan Mountains, Xinjiang, China.</title>
        <authorList>
            <person name="Luo Y."/>
            <person name="Sheng H."/>
        </authorList>
    </citation>
    <scope>NUCLEOTIDE SEQUENCE [LARGE SCALE GENOMIC DNA]</scope>
    <source>
        <strain evidence="1 2">KIS18-15</strain>
    </source>
</reference>
<evidence type="ECO:0000313" key="2">
    <source>
        <dbReference type="Proteomes" id="UP000309848"/>
    </source>
</evidence>
<organism evidence="1 2">
    <name type="scientific">Sphingomonas naasensis</name>
    <dbReference type="NCBI Taxonomy" id="1344951"/>
    <lineage>
        <taxon>Bacteria</taxon>
        <taxon>Pseudomonadati</taxon>
        <taxon>Pseudomonadota</taxon>
        <taxon>Alphaproteobacteria</taxon>
        <taxon>Sphingomonadales</taxon>
        <taxon>Sphingomonadaceae</taxon>
        <taxon>Sphingomonas</taxon>
    </lineage>
</organism>
<dbReference type="Proteomes" id="UP000309848">
    <property type="component" value="Unassembled WGS sequence"/>
</dbReference>
<dbReference type="EMBL" id="SRXU01000002">
    <property type="protein sequence ID" value="TGX44218.1"/>
    <property type="molecule type" value="Genomic_DNA"/>
</dbReference>